<name>A0A645J525_9ZZZZ</name>
<proteinExistence type="predicted"/>
<comment type="caution">
    <text evidence="1">The sequence shown here is derived from an EMBL/GenBank/DDBJ whole genome shotgun (WGS) entry which is preliminary data.</text>
</comment>
<sequence>MFDIDIPPFLLQGILPGDVADHPAKVGVDLRHFLDRKPLEQPLIKLVVQPAALCCQAAAPLGDRQPFAAQVVFIHHLVQKAGLF</sequence>
<gene>
    <name evidence="1" type="ORF">SDC9_205945</name>
</gene>
<protein>
    <submittedName>
        <fullName evidence="1">Uncharacterized protein</fullName>
    </submittedName>
</protein>
<evidence type="ECO:0000313" key="1">
    <source>
        <dbReference type="EMBL" id="MPN58242.1"/>
    </source>
</evidence>
<reference evidence="1" key="1">
    <citation type="submission" date="2019-08" db="EMBL/GenBank/DDBJ databases">
        <authorList>
            <person name="Kucharzyk K."/>
            <person name="Murdoch R.W."/>
            <person name="Higgins S."/>
            <person name="Loffler F."/>
        </authorList>
    </citation>
    <scope>NUCLEOTIDE SEQUENCE</scope>
</reference>
<dbReference type="AlphaFoldDB" id="A0A645J525"/>
<organism evidence="1">
    <name type="scientific">bioreactor metagenome</name>
    <dbReference type="NCBI Taxonomy" id="1076179"/>
    <lineage>
        <taxon>unclassified sequences</taxon>
        <taxon>metagenomes</taxon>
        <taxon>ecological metagenomes</taxon>
    </lineage>
</organism>
<dbReference type="EMBL" id="VSSQ01130710">
    <property type="protein sequence ID" value="MPN58242.1"/>
    <property type="molecule type" value="Genomic_DNA"/>
</dbReference>
<accession>A0A645J525</accession>